<gene>
    <name evidence="2" type="ORF">NDU88_011032</name>
</gene>
<organism evidence="2 3">
    <name type="scientific">Pleurodeles waltl</name>
    <name type="common">Iberian ribbed newt</name>
    <dbReference type="NCBI Taxonomy" id="8319"/>
    <lineage>
        <taxon>Eukaryota</taxon>
        <taxon>Metazoa</taxon>
        <taxon>Chordata</taxon>
        <taxon>Craniata</taxon>
        <taxon>Vertebrata</taxon>
        <taxon>Euteleostomi</taxon>
        <taxon>Amphibia</taxon>
        <taxon>Batrachia</taxon>
        <taxon>Caudata</taxon>
        <taxon>Salamandroidea</taxon>
        <taxon>Salamandridae</taxon>
        <taxon>Pleurodelinae</taxon>
        <taxon>Pleurodeles</taxon>
    </lineage>
</organism>
<reference evidence="2" key="1">
    <citation type="journal article" date="2022" name="bioRxiv">
        <title>Sequencing and chromosome-scale assembly of the giantPleurodeles waltlgenome.</title>
        <authorList>
            <person name="Brown T."/>
            <person name="Elewa A."/>
            <person name="Iarovenko S."/>
            <person name="Subramanian E."/>
            <person name="Araus A.J."/>
            <person name="Petzold A."/>
            <person name="Susuki M."/>
            <person name="Suzuki K.-i.T."/>
            <person name="Hayashi T."/>
            <person name="Toyoda A."/>
            <person name="Oliveira C."/>
            <person name="Osipova E."/>
            <person name="Leigh N.D."/>
            <person name="Simon A."/>
            <person name="Yun M.H."/>
        </authorList>
    </citation>
    <scope>NUCLEOTIDE SEQUENCE</scope>
    <source>
        <strain evidence="2">20211129_DDA</strain>
        <tissue evidence="2">Liver</tissue>
    </source>
</reference>
<evidence type="ECO:0000313" key="3">
    <source>
        <dbReference type="Proteomes" id="UP001066276"/>
    </source>
</evidence>
<evidence type="ECO:0000256" key="1">
    <source>
        <dbReference type="SAM" id="MobiDB-lite"/>
    </source>
</evidence>
<name>A0AAV7QXM7_PLEWA</name>
<dbReference type="AlphaFoldDB" id="A0AAV7QXM7"/>
<accession>A0AAV7QXM7</accession>
<comment type="caution">
    <text evidence="2">The sequence shown here is derived from an EMBL/GenBank/DDBJ whole genome shotgun (WGS) entry which is preliminary data.</text>
</comment>
<sequence length="120" mass="13073">MHHVATIRAWCPAPSKVWRRGHPTIRAALCREHLSSSSPRFTHTPPAATKGSAGSCGGCSAGAPGRWDPMSTQAWGSSLTAGRVKRLLSAHKLERPEQLSRFPGLFRTLYRVLTPTGQME</sequence>
<protein>
    <submittedName>
        <fullName evidence="2">Uncharacterized protein</fullName>
    </submittedName>
</protein>
<dbReference type="Proteomes" id="UP001066276">
    <property type="component" value="Chromosome 6"/>
</dbReference>
<keyword evidence="3" id="KW-1185">Reference proteome</keyword>
<feature type="region of interest" description="Disordered" evidence="1">
    <location>
        <begin position="36"/>
        <end position="59"/>
    </location>
</feature>
<proteinExistence type="predicted"/>
<evidence type="ECO:0000313" key="2">
    <source>
        <dbReference type="EMBL" id="KAJ1144735.1"/>
    </source>
</evidence>
<dbReference type="EMBL" id="JANPWB010000010">
    <property type="protein sequence ID" value="KAJ1144735.1"/>
    <property type="molecule type" value="Genomic_DNA"/>
</dbReference>